<feature type="transmembrane region" description="Helical" evidence="6">
    <location>
        <begin position="155"/>
        <end position="172"/>
    </location>
</feature>
<evidence type="ECO:0000256" key="4">
    <source>
        <dbReference type="ARBA" id="ARBA00022989"/>
    </source>
</evidence>
<keyword evidence="3" id="KW-0864">Zinc transport</keyword>
<feature type="domain" description="Cation efflux protein transmembrane" evidence="7">
    <location>
        <begin position="25"/>
        <end position="198"/>
    </location>
</feature>
<dbReference type="SUPFAM" id="SSF161111">
    <property type="entry name" value="Cation efflux protein transmembrane domain-like"/>
    <property type="match status" value="1"/>
</dbReference>
<accession>A0A2J0T5B6</accession>
<reference evidence="8" key="2">
    <citation type="journal article" date="2020" name="Front. Microbiol.">
        <title>Genetic Variants of the DSF Quorum Sensing System in Stenotrophomonas maltophilia Influence Virulence and Resistance Phenotypes Among Genotypically Diverse Clinical Isolates.</title>
        <authorList>
            <person name="Yero D."/>
            <person name="Huedo P."/>
            <person name="Conchillo-Sole O."/>
            <person name="Martinez-Servat S."/>
            <person name="Mamat U."/>
            <person name="Coves X."/>
            <person name="Llanas F."/>
            <person name="Roca I."/>
            <person name="Vila J."/>
            <person name="Schaible U.E."/>
            <person name="Daura X."/>
            <person name="Gibert I."/>
        </authorList>
    </citation>
    <scope>NUCLEOTIDE SEQUENCE</scope>
    <source>
        <strain evidence="8">OG156</strain>
    </source>
</reference>
<dbReference type="InterPro" id="IPR027469">
    <property type="entry name" value="Cation_efflux_TMD_sf"/>
</dbReference>
<dbReference type="AlphaFoldDB" id="A0A2J0T5B6"/>
<dbReference type="RefSeq" id="WP_049429442.1">
    <property type="nucleotide sequence ID" value="NZ_CP154630.1"/>
</dbReference>
<feature type="transmembrane region" description="Helical" evidence="6">
    <location>
        <begin position="58"/>
        <end position="76"/>
    </location>
</feature>
<feature type="transmembrane region" description="Helical" evidence="6">
    <location>
        <begin position="88"/>
        <end position="109"/>
    </location>
</feature>
<keyword evidence="3" id="KW-0862">Zinc</keyword>
<dbReference type="InterPro" id="IPR050681">
    <property type="entry name" value="CDF/SLC30A"/>
</dbReference>
<evidence type="ECO:0000313" key="9">
    <source>
        <dbReference type="Proteomes" id="UP000822271"/>
    </source>
</evidence>
<evidence type="ECO:0000256" key="1">
    <source>
        <dbReference type="ARBA" id="ARBA00004141"/>
    </source>
</evidence>
<dbReference type="Pfam" id="PF01545">
    <property type="entry name" value="Cation_efflux"/>
    <property type="match status" value="1"/>
</dbReference>
<gene>
    <name evidence="8" type="ORF">D7Y33_09855</name>
</gene>
<dbReference type="GO" id="GO:0005385">
    <property type="term" value="F:zinc ion transmembrane transporter activity"/>
    <property type="evidence" value="ECO:0007669"/>
    <property type="project" value="TreeGrafter"/>
</dbReference>
<dbReference type="PANTHER" id="PTHR11562:SF17">
    <property type="entry name" value="RE54080P-RELATED"/>
    <property type="match status" value="1"/>
</dbReference>
<feature type="transmembrane region" description="Helical" evidence="6">
    <location>
        <begin position="115"/>
        <end position="135"/>
    </location>
</feature>
<reference evidence="8" key="1">
    <citation type="submission" date="2018-09" db="EMBL/GenBank/DDBJ databases">
        <authorList>
            <person name="Groschel M."/>
            <person name="Kohl T."/>
            <person name="Conchillo-Sole O."/>
            <person name="Mamat U."/>
            <person name="Yero D."/>
            <person name="Niemann S."/>
            <person name="Daura X."/>
            <person name="Gibert I."/>
        </authorList>
    </citation>
    <scope>NUCLEOTIDE SEQUENCE</scope>
    <source>
        <strain evidence="8">OG156</strain>
    </source>
</reference>
<dbReference type="PANTHER" id="PTHR11562">
    <property type="entry name" value="CATION EFFLUX PROTEIN/ ZINC TRANSPORTER"/>
    <property type="match status" value="1"/>
</dbReference>
<proteinExistence type="predicted"/>
<keyword evidence="2 6" id="KW-0812">Transmembrane</keyword>
<dbReference type="InterPro" id="IPR058533">
    <property type="entry name" value="Cation_efflux_TM"/>
</dbReference>
<evidence type="ECO:0000256" key="6">
    <source>
        <dbReference type="SAM" id="Phobius"/>
    </source>
</evidence>
<evidence type="ECO:0000256" key="2">
    <source>
        <dbReference type="ARBA" id="ARBA00022692"/>
    </source>
</evidence>
<name>A0A2J0T5B6_STEMA</name>
<comment type="subcellular location">
    <subcellularLocation>
        <location evidence="1">Membrane</location>
        <topology evidence="1">Multi-pass membrane protein</topology>
    </subcellularLocation>
</comment>
<feature type="transmembrane region" description="Helical" evidence="6">
    <location>
        <begin position="178"/>
        <end position="200"/>
    </location>
</feature>
<sequence>MDHCCGHKRQELEALALHSAQRRVLVAVLIINLAMFFIEFAAGIVAGSSALQADAVDMLGDAIVYGLSLWAVNRGARWEAGAALAKGLLILAFFVFIVVEVVSKLIHGVPPSSGLMLGFGAIALVANLVCLALLWRFRAFNINMKSTFECSRNDVAANIGVLVAAGGVALSGSGWPDIAAGAVIALLFLKSALGVIGEAWPAWRATVK</sequence>
<dbReference type="OrthoDB" id="9799649at2"/>
<evidence type="ECO:0000256" key="5">
    <source>
        <dbReference type="ARBA" id="ARBA00023136"/>
    </source>
</evidence>
<keyword evidence="3" id="KW-0813">Transport</keyword>
<dbReference type="GO" id="GO:0005886">
    <property type="term" value="C:plasma membrane"/>
    <property type="evidence" value="ECO:0007669"/>
    <property type="project" value="TreeGrafter"/>
</dbReference>
<keyword evidence="3" id="KW-0406">Ion transport</keyword>
<dbReference type="Gene3D" id="1.20.1510.10">
    <property type="entry name" value="Cation efflux protein transmembrane domain"/>
    <property type="match status" value="1"/>
</dbReference>
<evidence type="ECO:0000259" key="7">
    <source>
        <dbReference type="Pfam" id="PF01545"/>
    </source>
</evidence>
<organism evidence="8 9">
    <name type="scientific">Stenotrophomonas maltophilia</name>
    <name type="common">Pseudomonas maltophilia</name>
    <name type="synonym">Xanthomonas maltophilia</name>
    <dbReference type="NCBI Taxonomy" id="40324"/>
    <lineage>
        <taxon>Bacteria</taxon>
        <taxon>Pseudomonadati</taxon>
        <taxon>Pseudomonadota</taxon>
        <taxon>Gammaproteobacteria</taxon>
        <taxon>Lysobacterales</taxon>
        <taxon>Lysobacteraceae</taxon>
        <taxon>Stenotrophomonas</taxon>
        <taxon>Stenotrophomonas maltophilia group</taxon>
    </lineage>
</organism>
<keyword evidence="4 6" id="KW-1133">Transmembrane helix</keyword>
<dbReference type="Proteomes" id="UP000822271">
    <property type="component" value="Unassembled WGS sequence"/>
</dbReference>
<evidence type="ECO:0000256" key="3">
    <source>
        <dbReference type="ARBA" id="ARBA00022906"/>
    </source>
</evidence>
<comment type="caution">
    <text evidence="8">The sequence shown here is derived from an EMBL/GenBank/DDBJ whole genome shotgun (WGS) entry which is preliminary data.</text>
</comment>
<keyword evidence="5 6" id="KW-0472">Membrane</keyword>
<dbReference type="EMBL" id="RAUE01000015">
    <property type="protein sequence ID" value="MBA0311307.1"/>
    <property type="molecule type" value="Genomic_DNA"/>
</dbReference>
<protein>
    <submittedName>
        <fullName evidence="8">Cation transporter</fullName>
    </submittedName>
</protein>
<feature type="transmembrane region" description="Helical" evidence="6">
    <location>
        <begin position="24"/>
        <end position="46"/>
    </location>
</feature>
<evidence type="ECO:0000313" key="8">
    <source>
        <dbReference type="EMBL" id="MBA0311307.1"/>
    </source>
</evidence>